<feature type="region of interest" description="Disordered" evidence="1">
    <location>
        <begin position="43"/>
        <end position="75"/>
    </location>
</feature>
<evidence type="ECO:0000256" key="1">
    <source>
        <dbReference type="SAM" id="MobiDB-lite"/>
    </source>
</evidence>
<keyword evidence="2" id="KW-0812">Transmembrane</keyword>
<keyword evidence="4" id="KW-1185">Reference proteome</keyword>
<feature type="transmembrane region" description="Helical" evidence="2">
    <location>
        <begin position="293"/>
        <end position="311"/>
    </location>
</feature>
<evidence type="ECO:0000313" key="3">
    <source>
        <dbReference type="EMBL" id="KAF8398733.1"/>
    </source>
</evidence>
<evidence type="ECO:0000313" key="4">
    <source>
        <dbReference type="Proteomes" id="UP000655225"/>
    </source>
</evidence>
<organism evidence="3 4">
    <name type="scientific">Tetracentron sinense</name>
    <name type="common">Spur-leaf</name>
    <dbReference type="NCBI Taxonomy" id="13715"/>
    <lineage>
        <taxon>Eukaryota</taxon>
        <taxon>Viridiplantae</taxon>
        <taxon>Streptophyta</taxon>
        <taxon>Embryophyta</taxon>
        <taxon>Tracheophyta</taxon>
        <taxon>Spermatophyta</taxon>
        <taxon>Magnoliopsida</taxon>
        <taxon>Trochodendrales</taxon>
        <taxon>Trochodendraceae</taxon>
        <taxon>Tetracentron</taxon>
    </lineage>
</organism>
<feature type="compositionally biased region" description="Low complexity" evidence="1">
    <location>
        <begin position="43"/>
        <end position="52"/>
    </location>
</feature>
<feature type="transmembrane region" description="Helical" evidence="2">
    <location>
        <begin position="323"/>
        <end position="344"/>
    </location>
</feature>
<comment type="caution">
    <text evidence="3">The sequence shown here is derived from an EMBL/GenBank/DDBJ whole genome shotgun (WGS) entry which is preliminary data.</text>
</comment>
<gene>
    <name evidence="3" type="ORF">HHK36_014591</name>
</gene>
<feature type="compositionally biased region" description="Low complexity" evidence="1">
    <location>
        <begin position="9"/>
        <end position="25"/>
    </location>
</feature>
<protein>
    <submittedName>
        <fullName evidence="3">Uncharacterized protein</fullName>
    </submittedName>
</protein>
<name>A0A835DC32_TETSI</name>
<accession>A0A835DC32</accession>
<keyword evidence="2" id="KW-1133">Transmembrane helix</keyword>
<keyword evidence="2" id="KW-0472">Membrane</keyword>
<proteinExistence type="predicted"/>
<dbReference type="EMBL" id="JABCRI010000010">
    <property type="protein sequence ID" value="KAF8398733.1"/>
    <property type="molecule type" value="Genomic_DNA"/>
</dbReference>
<dbReference type="Proteomes" id="UP000655225">
    <property type="component" value="Unassembled WGS sequence"/>
</dbReference>
<reference evidence="3 4" key="1">
    <citation type="submission" date="2020-04" db="EMBL/GenBank/DDBJ databases">
        <title>Plant Genome Project.</title>
        <authorList>
            <person name="Zhang R.-G."/>
        </authorList>
    </citation>
    <scope>NUCLEOTIDE SEQUENCE [LARGE SCALE GENOMIC DNA]</scope>
    <source>
        <strain evidence="3">YNK0</strain>
        <tissue evidence="3">Leaf</tissue>
    </source>
</reference>
<feature type="region of interest" description="Disordered" evidence="1">
    <location>
        <begin position="1"/>
        <end position="28"/>
    </location>
</feature>
<evidence type="ECO:0000256" key="2">
    <source>
        <dbReference type="SAM" id="Phobius"/>
    </source>
</evidence>
<dbReference type="AlphaFoldDB" id="A0A835DC32"/>
<sequence length="362" mass="38297">MLEMASTEQGQASASRGLSGSGSSSTPHRLEDSIWFQCSSDGVSASSVSSQSTRRFGGRRPGELSGLKNSSCRRVTESSGMPKFLVQVSPNLSPFPSSPIIQNQGGVEFGSKVLEESESPCEQDLELISISKVGEMVGTVPSSSSELFATASSPGLDFRPEPIVQAPHTARENFGVVTMVSPHCLASLGVDGGSPGLSLSSRGPSFQEKWSCSLMADSEIPYKEGATAQSFMGGPGGGQHLFDQVVVGSSVFVGVGMEEMAAGSELLVASAVAGRVDVPTEVVGSRERLVKSFLILYWNISILVHVALVWLQKHVYKLAMRNAILLLKVMKLSLMLTNGVFVAYEYLSGPLGHGPHSDDLKP</sequence>